<feature type="compositionally biased region" description="Low complexity" evidence="1">
    <location>
        <begin position="77"/>
        <end position="101"/>
    </location>
</feature>
<proteinExistence type="predicted"/>
<sequence>MSNDFTPPPPPPPPPTVPGYGPLFPPPPPPPKRPPTALVAALAAVGAAILSSAVTALVTTSGDGGPEAAPTVTVTETAVDADTADAADTADGADTAGTGDEPSADATDDGAYALTDTVAYDNDVEISLSKFSRGVSNDYASPENTPYAKFTIKVVNNSGKTFDATSLTVSCAYGDEGKESDSIFDDGLDGTPDTSVLAGRSLSFTWGCELPKKEKYLQIEVAPDFDSETSIFAGQVK</sequence>
<gene>
    <name evidence="2" type="ORF">E4U92_10340</name>
</gene>
<name>A0A4U5X498_STRGB</name>
<protein>
    <recommendedName>
        <fullName evidence="4">DUF4352 domain-containing protein</fullName>
    </recommendedName>
</protein>
<comment type="caution">
    <text evidence="2">The sequence shown here is derived from an EMBL/GenBank/DDBJ whole genome shotgun (WGS) entry which is preliminary data.</text>
</comment>
<feature type="region of interest" description="Disordered" evidence="1">
    <location>
        <begin position="77"/>
        <end position="108"/>
    </location>
</feature>
<evidence type="ECO:0008006" key="4">
    <source>
        <dbReference type="Google" id="ProtNLM"/>
    </source>
</evidence>
<accession>A0A4U5X498</accession>
<evidence type="ECO:0000256" key="1">
    <source>
        <dbReference type="SAM" id="MobiDB-lite"/>
    </source>
</evidence>
<evidence type="ECO:0000313" key="2">
    <source>
        <dbReference type="EMBL" id="TKT09948.1"/>
    </source>
</evidence>
<feature type="compositionally biased region" description="Pro residues" evidence="1">
    <location>
        <begin position="1"/>
        <end position="34"/>
    </location>
</feature>
<feature type="region of interest" description="Disordered" evidence="1">
    <location>
        <begin position="1"/>
        <end position="36"/>
    </location>
</feature>
<dbReference type="RefSeq" id="WP_137300004.1">
    <property type="nucleotide sequence ID" value="NZ_BMVD01000003.1"/>
</dbReference>
<evidence type="ECO:0000313" key="3">
    <source>
        <dbReference type="Proteomes" id="UP000308632"/>
    </source>
</evidence>
<dbReference type="EMBL" id="SZPR01000010">
    <property type="protein sequence ID" value="TKT09948.1"/>
    <property type="molecule type" value="Genomic_DNA"/>
</dbReference>
<dbReference type="AlphaFoldDB" id="A0A4U5X498"/>
<reference evidence="2 3" key="1">
    <citation type="submission" date="2019-04" db="EMBL/GenBank/DDBJ databases">
        <title>Streptomyces lasaliensis sp.nov., an Actinomycete isolated from soil which produces the polyether antibiotic lasalocid.</title>
        <authorList>
            <person name="Erwin G."/>
            <person name="Haber C."/>
        </authorList>
    </citation>
    <scope>NUCLEOTIDE SEQUENCE [LARGE SCALE GENOMIC DNA]</scope>
    <source>
        <strain evidence="2 3">DSM 40089</strain>
    </source>
</reference>
<organism evidence="2 3">
    <name type="scientific">Streptomyces galbus</name>
    <dbReference type="NCBI Taxonomy" id="33898"/>
    <lineage>
        <taxon>Bacteria</taxon>
        <taxon>Bacillati</taxon>
        <taxon>Actinomycetota</taxon>
        <taxon>Actinomycetes</taxon>
        <taxon>Kitasatosporales</taxon>
        <taxon>Streptomycetaceae</taxon>
        <taxon>Streptomyces</taxon>
    </lineage>
</organism>
<dbReference type="Proteomes" id="UP000308632">
    <property type="component" value="Unassembled WGS sequence"/>
</dbReference>